<gene>
    <name evidence="1" type="ordered locus">MHC_06020</name>
</gene>
<dbReference type="AlphaFoldDB" id="I6R7M7"/>
<organism evidence="1 2">
    <name type="scientific">Mycoplasma haemocanis (strain Illinois)</name>
    <dbReference type="NCBI Taxonomy" id="1111676"/>
    <lineage>
        <taxon>Bacteria</taxon>
        <taxon>Bacillati</taxon>
        <taxon>Mycoplasmatota</taxon>
        <taxon>Mollicutes</taxon>
        <taxon>Mycoplasmataceae</taxon>
        <taxon>Mycoplasma</taxon>
    </lineage>
</organism>
<sequence>MIQCTEASFKNIWNGNFEGNLTVYFVYKITDWCKCLKIIFSKPGNAKSSIKNKSIRSMVLTKNVVGISKTQAILYLGFFQKK</sequence>
<dbReference type="KEGG" id="mhe:MHC_06020"/>
<evidence type="ECO:0000313" key="2">
    <source>
        <dbReference type="Proteomes" id="UP000009135"/>
    </source>
</evidence>
<reference evidence="1 2" key="1">
    <citation type="journal article" date="2012" name="J. Bacteriol.">
        <title>Complete genome sequence of Mycoplasma haemocanis strain Illinois.</title>
        <authorList>
            <person name="do Nascimento N.C."/>
            <person name="Guimaraes A.M."/>
            <person name="Santos A.P."/>
            <person name="Sanmiguel P.J."/>
            <person name="Messick J.B."/>
        </authorList>
    </citation>
    <scope>NUCLEOTIDE SEQUENCE [LARGE SCALE GENOMIC DNA]</scope>
    <source>
        <strain evidence="1 2">Illinois</strain>
    </source>
</reference>
<keyword evidence="2" id="KW-1185">Reference proteome</keyword>
<dbReference type="STRING" id="1111676.MHC_06020"/>
<dbReference type="Proteomes" id="UP000009135">
    <property type="component" value="Chromosome"/>
</dbReference>
<dbReference type="EMBL" id="CP003199">
    <property type="protein sequence ID" value="AFM45079.1"/>
    <property type="molecule type" value="Genomic_DNA"/>
</dbReference>
<proteinExistence type="predicted"/>
<name>I6R7M7_MYCHN</name>
<accession>I6R7M7</accession>
<protein>
    <submittedName>
        <fullName evidence="1">Uncharacterized protein</fullName>
    </submittedName>
</protein>
<evidence type="ECO:0000313" key="1">
    <source>
        <dbReference type="EMBL" id="AFM45079.1"/>
    </source>
</evidence>
<dbReference type="HOGENOM" id="CLU_2554610_0_0_14"/>